<proteinExistence type="predicted"/>
<sequence length="213" mass="23228">MAPTRSTPKKTQAATKKAGKASGGKVKKHKTSKGGKPSGSSTIANAAATALSALVNAPDTVGRTIIKVKNVWGYYLDDNEEIFVCKECDSELKATNGNLSTHWNHIHDPKAKAARMRAEISPPIPCCESNECTYMIAKGHNWVRHLYANHKHRGSAIPYLQNYGIIPFEFPAVLRERDSLFLASLLLGVFGVGVESSERMNTLELGWEHLALG</sequence>
<reference evidence="2" key="1">
    <citation type="submission" date="2023-10" db="EMBL/GenBank/DDBJ databases">
        <authorList>
            <person name="Hackl T."/>
        </authorList>
    </citation>
    <scope>NUCLEOTIDE SEQUENCE</scope>
</reference>
<keyword evidence="3" id="KW-1185">Reference proteome</keyword>
<evidence type="ECO:0000313" key="2">
    <source>
        <dbReference type="EMBL" id="CAJ2509606.1"/>
    </source>
</evidence>
<evidence type="ECO:0000313" key="3">
    <source>
        <dbReference type="Proteomes" id="UP001295740"/>
    </source>
</evidence>
<organism evidence="2 3">
    <name type="scientific">Anthostomella pinea</name>
    <dbReference type="NCBI Taxonomy" id="933095"/>
    <lineage>
        <taxon>Eukaryota</taxon>
        <taxon>Fungi</taxon>
        <taxon>Dikarya</taxon>
        <taxon>Ascomycota</taxon>
        <taxon>Pezizomycotina</taxon>
        <taxon>Sordariomycetes</taxon>
        <taxon>Xylariomycetidae</taxon>
        <taxon>Xylariales</taxon>
        <taxon>Xylariaceae</taxon>
        <taxon>Anthostomella</taxon>
    </lineage>
</organism>
<dbReference type="Proteomes" id="UP001295740">
    <property type="component" value="Unassembled WGS sequence"/>
</dbReference>
<feature type="region of interest" description="Disordered" evidence="1">
    <location>
        <begin position="1"/>
        <end position="40"/>
    </location>
</feature>
<evidence type="ECO:0000256" key="1">
    <source>
        <dbReference type="SAM" id="MobiDB-lite"/>
    </source>
</evidence>
<comment type="caution">
    <text evidence="2">The sequence shown here is derived from an EMBL/GenBank/DDBJ whole genome shotgun (WGS) entry which is preliminary data.</text>
</comment>
<name>A0AAI8VRA2_9PEZI</name>
<protein>
    <submittedName>
        <fullName evidence="2">Uu.00g146320.m01.CDS01</fullName>
    </submittedName>
</protein>
<accession>A0AAI8VRA2</accession>
<gene>
    <name evidence="2" type="ORF">KHLLAP_LOCUS10074</name>
</gene>
<dbReference type="EMBL" id="CAUWAG010000012">
    <property type="protein sequence ID" value="CAJ2509606.1"/>
    <property type="molecule type" value="Genomic_DNA"/>
</dbReference>
<dbReference type="AlphaFoldDB" id="A0AAI8VRA2"/>